<keyword evidence="4 8" id="KW-0812">Transmembrane</keyword>
<name>A0ABD3PVK4_9STRA</name>
<accession>A0ABD3PVK4</accession>
<dbReference type="Proteomes" id="UP001530400">
    <property type="component" value="Unassembled WGS sequence"/>
</dbReference>
<keyword evidence="11" id="KW-1185">Reference proteome</keyword>
<comment type="similarity">
    <text evidence="2 9">Belongs to the mitochondrial carrier (TC 2.A.29) family.</text>
</comment>
<evidence type="ECO:0000256" key="6">
    <source>
        <dbReference type="ARBA" id="ARBA00022989"/>
    </source>
</evidence>
<gene>
    <name evidence="10" type="ORF">ACHAWO_001335</name>
</gene>
<evidence type="ECO:0000256" key="7">
    <source>
        <dbReference type="ARBA" id="ARBA00023136"/>
    </source>
</evidence>
<evidence type="ECO:0000256" key="4">
    <source>
        <dbReference type="ARBA" id="ARBA00022692"/>
    </source>
</evidence>
<dbReference type="GO" id="GO:0016020">
    <property type="term" value="C:membrane"/>
    <property type="evidence" value="ECO:0007669"/>
    <property type="project" value="UniProtKB-SubCell"/>
</dbReference>
<keyword evidence="5" id="KW-0677">Repeat</keyword>
<evidence type="ECO:0000256" key="1">
    <source>
        <dbReference type="ARBA" id="ARBA00004141"/>
    </source>
</evidence>
<evidence type="ECO:0000256" key="9">
    <source>
        <dbReference type="RuleBase" id="RU000488"/>
    </source>
</evidence>
<dbReference type="PROSITE" id="PS50920">
    <property type="entry name" value="SOLCAR"/>
    <property type="match status" value="3"/>
</dbReference>
<protein>
    <submittedName>
        <fullName evidence="10">Uncharacterized protein</fullName>
    </submittedName>
</protein>
<feature type="repeat" description="Solcar" evidence="8">
    <location>
        <begin position="6"/>
        <end position="87"/>
    </location>
</feature>
<evidence type="ECO:0000313" key="10">
    <source>
        <dbReference type="EMBL" id="KAL3790260.1"/>
    </source>
</evidence>
<evidence type="ECO:0000256" key="2">
    <source>
        <dbReference type="ARBA" id="ARBA00006375"/>
    </source>
</evidence>
<dbReference type="SUPFAM" id="SSF103506">
    <property type="entry name" value="Mitochondrial carrier"/>
    <property type="match status" value="1"/>
</dbReference>
<dbReference type="Pfam" id="PF00153">
    <property type="entry name" value="Mito_carr"/>
    <property type="match status" value="3"/>
</dbReference>
<keyword evidence="3 9" id="KW-0813">Transport</keyword>
<comment type="subcellular location">
    <subcellularLocation>
        <location evidence="1">Membrane</location>
        <topology evidence="1">Multi-pass membrane protein</topology>
    </subcellularLocation>
</comment>
<keyword evidence="7 8" id="KW-0472">Membrane</keyword>
<dbReference type="InterPro" id="IPR018108">
    <property type="entry name" value="MCP_transmembrane"/>
</dbReference>
<evidence type="ECO:0000256" key="8">
    <source>
        <dbReference type="PROSITE-ProRule" id="PRU00282"/>
    </source>
</evidence>
<evidence type="ECO:0000256" key="3">
    <source>
        <dbReference type="ARBA" id="ARBA00022448"/>
    </source>
</evidence>
<proteinExistence type="inferred from homology"/>
<dbReference type="AlphaFoldDB" id="A0ABD3PVK4"/>
<dbReference type="EMBL" id="JALLPJ020000506">
    <property type="protein sequence ID" value="KAL3790260.1"/>
    <property type="molecule type" value="Genomic_DNA"/>
</dbReference>
<dbReference type="InterPro" id="IPR023395">
    <property type="entry name" value="MCP_dom_sf"/>
</dbReference>
<dbReference type="InterPro" id="IPR050391">
    <property type="entry name" value="Mito_Metabolite_Transporter"/>
</dbReference>
<feature type="repeat" description="Solcar" evidence="8">
    <location>
        <begin position="189"/>
        <end position="276"/>
    </location>
</feature>
<evidence type="ECO:0000313" key="11">
    <source>
        <dbReference type="Proteomes" id="UP001530400"/>
    </source>
</evidence>
<dbReference type="Gene3D" id="1.50.40.10">
    <property type="entry name" value="Mitochondrial carrier domain"/>
    <property type="match status" value="1"/>
</dbReference>
<keyword evidence="6" id="KW-1133">Transmembrane helix</keyword>
<organism evidence="10 11">
    <name type="scientific">Cyclotella atomus</name>
    <dbReference type="NCBI Taxonomy" id="382360"/>
    <lineage>
        <taxon>Eukaryota</taxon>
        <taxon>Sar</taxon>
        <taxon>Stramenopiles</taxon>
        <taxon>Ochrophyta</taxon>
        <taxon>Bacillariophyta</taxon>
        <taxon>Coscinodiscophyceae</taxon>
        <taxon>Thalassiosirophycidae</taxon>
        <taxon>Stephanodiscales</taxon>
        <taxon>Stephanodiscaceae</taxon>
        <taxon>Cyclotella</taxon>
    </lineage>
</organism>
<reference evidence="10 11" key="1">
    <citation type="submission" date="2024-10" db="EMBL/GenBank/DDBJ databases">
        <title>Updated reference genomes for cyclostephanoid diatoms.</title>
        <authorList>
            <person name="Roberts W.R."/>
            <person name="Alverson A.J."/>
        </authorList>
    </citation>
    <scope>NUCLEOTIDE SEQUENCE [LARGE SCALE GENOMIC DNA]</scope>
    <source>
        <strain evidence="10 11">AJA010-31</strain>
    </source>
</reference>
<dbReference type="PANTHER" id="PTHR45618">
    <property type="entry name" value="MITOCHONDRIAL DICARBOXYLATE CARRIER-RELATED"/>
    <property type="match status" value="1"/>
</dbReference>
<sequence>MSSNKPTLLQSTVLGGTAAMFAVNFTHPIELVKTRVQVSNEGILSTCSSTMRHEGLSAFWKGIPWAYCREGSYTAIRLGAYAPVRDAIGAGAPDAPAHMKFLAGAITGAVGSIAGNPFDVLKTLAQTNKGESAPLMQLVGQMYRDQGIGGFYRGVEVNVLRAMTLNATNMGVYDVSKGYVVESTGWARNSTKTAFFSSFLAGFFMTVTVAPFDRIRTNLMNQPTNQKVYDGMMDCLVKTVRNEGPLSLWRGFIPIWARFAPMATLQLLTIEFLYASFGFKSI</sequence>
<feature type="repeat" description="Solcar" evidence="8">
    <location>
        <begin position="95"/>
        <end position="179"/>
    </location>
</feature>
<evidence type="ECO:0000256" key="5">
    <source>
        <dbReference type="ARBA" id="ARBA00022737"/>
    </source>
</evidence>
<comment type="caution">
    <text evidence="10">The sequence shown here is derived from an EMBL/GenBank/DDBJ whole genome shotgun (WGS) entry which is preliminary data.</text>
</comment>